<sequence length="401" mass="44828">MIDGYVWRSGARKLLFDPEDIIHVMTVNPESAYYGLSPIEVLKQSLIGDVRAADWNRMFFEKGAQLKGVLETSKDLSPPQAVEVGERFDRAYGGPRRIHRTAVLSHGTKYNQIGLGHQDMDFLNLRKWVKQETGGVLGAPLFLVGDRESLNRATSQSELKMFWENTVIPPSVLIEDQLNMDLATKGEGVRLFFDFSNVEALGEDEERKAKIISMKVRSGGMTINDIRRARGEEELSGAEFNTVYMPTNMVTVGAPSTSEQGDAKAKTVEKDDVLDVYLPPVDTSLQEAVHTKHLPLIARQGAERGAEVLVEIGAEVPPDWYAQFNFQEEISRWMDDELAEAVGRIDTTTRTEVKDVIRRGMDEGKGARSIARDLRGEFKGMEKWRSEMIARTEGGKAVSFG</sequence>
<gene>
    <name evidence="1" type="ORF">S01H1_13799</name>
</gene>
<proteinExistence type="predicted"/>
<organism evidence="1">
    <name type="scientific">marine sediment metagenome</name>
    <dbReference type="NCBI Taxonomy" id="412755"/>
    <lineage>
        <taxon>unclassified sequences</taxon>
        <taxon>metagenomes</taxon>
        <taxon>ecological metagenomes</taxon>
    </lineage>
</organism>
<comment type="caution">
    <text evidence="1">The sequence shown here is derived from an EMBL/GenBank/DDBJ whole genome shotgun (WGS) entry which is preliminary data.</text>
</comment>
<dbReference type="AlphaFoldDB" id="X0SCK7"/>
<dbReference type="Pfam" id="PF04860">
    <property type="entry name" value="Phage_portal"/>
    <property type="match status" value="1"/>
</dbReference>
<evidence type="ECO:0008006" key="2">
    <source>
        <dbReference type="Google" id="ProtNLM"/>
    </source>
</evidence>
<protein>
    <recommendedName>
        <fullName evidence="2">Phage portal protein</fullName>
    </recommendedName>
</protein>
<dbReference type="EMBL" id="BARS01007134">
    <property type="protein sequence ID" value="GAF78793.1"/>
    <property type="molecule type" value="Genomic_DNA"/>
</dbReference>
<name>X0SCK7_9ZZZZ</name>
<accession>X0SCK7</accession>
<reference evidence="1" key="1">
    <citation type="journal article" date="2014" name="Front. Microbiol.">
        <title>High frequency of phylogenetically diverse reductive dehalogenase-homologous genes in deep subseafloor sedimentary metagenomes.</title>
        <authorList>
            <person name="Kawai M."/>
            <person name="Futagami T."/>
            <person name="Toyoda A."/>
            <person name="Takaki Y."/>
            <person name="Nishi S."/>
            <person name="Hori S."/>
            <person name="Arai W."/>
            <person name="Tsubouchi T."/>
            <person name="Morono Y."/>
            <person name="Uchiyama I."/>
            <person name="Ito T."/>
            <person name="Fujiyama A."/>
            <person name="Inagaki F."/>
            <person name="Takami H."/>
        </authorList>
    </citation>
    <scope>NUCLEOTIDE SEQUENCE</scope>
    <source>
        <strain evidence="1">Expedition CK06-06</strain>
    </source>
</reference>
<evidence type="ECO:0000313" key="1">
    <source>
        <dbReference type="EMBL" id="GAF78793.1"/>
    </source>
</evidence>
<feature type="non-terminal residue" evidence="1">
    <location>
        <position position="401"/>
    </location>
</feature>
<dbReference type="InterPro" id="IPR006944">
    <property type="entry name" value="Phage/GTA_portal"/>
</dbReference>